<evidence type="ECO:0000313" key="2">
    <source>
        <dbReference type="Proteomes" id="UP000294239"/>
    </source>
</evidence>
<accession>A0ABY1YA68</accession>
<name>A0ABY1YA68_9HYPH</name>
<evidence type="ECO:0008006" key="3">
    <source>
        <dbReference type="Google" id="ProtNLM"/>
    </source>
</evidence>
<organism evidence="1 2">
    <name type="scientific">Agrobacterium cavarae</name>
    <dbReference type="NCBI Taxonomy" id="2528239"/>
    <lineage>
        <taxon>Bacteria</taxon>
        <taxon>Pseudomonadati</taxon>
        <taxon>Pseudomonadota</taxon>
        <taxon>Alphaproteobacteria</taxon>
        <taxon>Hyphomicrobiales</taxon>
        <taxon>Rhizobiaceae</taxon>
        <taxon>Rhizobium/Agrobacterium group</taxon>
        <taxon>Agrobacterium</taxon>
    </lineage>
</organism>
<reference evidence="1 2" key="1">
    <citation type="submission" date="2019-02" db="EMBL/GenBank/DDBJ databases">
        <title>Current taxonomic status of genus Agrobacterium and description of Agrobacterium cavarae sp. nov. isolated from maize roots.</title>
        <authorList>
            <person name="Flores-Felix J.D."/>
            <person name="Menendez E."/>
            <person name="Ramirez-Bahena M.H."/>
            <person name="Garcia-Fraile P."/>
            <person name="Velazquez E."/>
        </authorList>
    </citation>
    <scope>NUCLEOTIDE SEQUENCE [LARGE SCALE GENOMIC DNA]</scope>
    <source>
        <strain evidence="1 2">RZME10</strain>
    </source>
</reference>
<evidence type="ECO:0000313" key="1">
    <source>
        <dbReference type="EMBL" id="TBN12845.1"/>
    </source>
</evidence>
<dbReference type="EMBL" id="SISF01000029">
    <property type="protein sequence ID" value="TBN12845.1"/>
    <property type="molecule type" value="Genomic_DNA"/>
</dbReference>
<dbReference type="GeneID" id="301041818"/>
<dbReference type="Proteomes" id="UP000294239">
    <property type="component" value="Unassembled WGS sequence"/>
</dbReference>
<proteinExistence type="predicted"/>
<keyword evidence="2" id="KW-1185">Reference proteome</keyword>
<sequence length="79" mass="8998">MNTTEHLKKLRNELNSVFDKTIEDQEFDGRPHYFSGALYEFSQHLSDQAIKEILTVVCAQLEGATLASAFGLYRQASHH</sequence>
<gene>
    <name evidence="1" type="ORF">EYC79_11575</name>
</gene>
<protein>
    <recommendedName>
        <fullName evidence="3">Phage protein</fullName>
    </recommendedName>
</protein>
<dbReference type="RefSeq" id="WP_130978070.1">
    <property type="nucleotide sequence ID" value="NZ_SISF01000029.1"/>
</dbReference>
<comment type="caution">
    <text evidence="1">The sequence shown here is derived from an EMBL/GenBank/DDBJ whole genome shotgun (WGS) entry which is preliminary data.</text>
</comment>